<dbReference type="Proteomes" id="UP000288603">
    <property type="component" value="Unassembled WGS sequence"/>
</dbReference>
<evidence type="ECO:0000313" key="3">
    <source>
        <dbReference type="Proteomes" id="UP000288603"/>
    </source>
</evidence>
<evidence type="ECO:0000313" key="2">
    <source>
        <dbReference type="EMBL" id="RWZ68644.1"/>
    </source>
</evidence>
<accession>A0A3S4AGW2</accession>
<dbReference type="PANTHER" id="PTHR33490">
    <property type="entry name" value="BLR5614 PROTEIN-RELATED"/>
    <property type="match status" value="1"/>
</dbReference>
<dbReference type="EMBL" id="RZNC01000001">
    <property type="protein sequence ID" value="RWZ68644.1"/>
    <property type="molecule type" value="Genomic_DNA"/>
</dbReference>
<dbReference type="SMART" id="SM00460">
    <property type="entry name" value="TGc"/>
    <property type="match status" value="1"/>
</dbReference>
<keyword evidence="3" id="KW-1185">Reference proteome</keyword>
<dbReference type="Pfam" id="PF01841">
    <property type="entry name" value="Transglut_core"/>
    <property type="match status" value="1"/>
</dbReference>
<dbReference type="Gene3D" id="2.60.40.2250">
    <property type="match status" value="1"/>
</dbReference>
<evidence type="ECO:0000259" key="1">
    <source>
        <dbReference type="SMART" id="SM00460"/>
    </source>
</evidence>
<dbReference type="SUPFAM" id="SSF54001">
    <property type="entry name" value="Cysteine proteinases"/>
    <property type="match status" value="1"/>
</dbReference>
<gene>
    <name evidence="2" type="ORF">ELQ92_05445</name>
</gene>
<feature type="domain" description="Transglutaminase-like" evidence="1">
    <location>
        <begin position="149"/>
        <end position="209"/>
    </location>
</feature>
<protein>
    <submittedName>
        <fullName evidence="2">Transglutaminase family protein</fullName>
    </submittedName>
</protein>
<dbReference type="RefSeq" id="WP_128497909.1">
    <property type="nucleotide sequence ID" value="NZ_RZNC01000001.1"/>
</dbReference>
<dbReference type="PANTHER" id="PTHR33490:SF12">
    <property type="entry name" value="BLL5557 PROTEIN"/>
    <property type="match status" value="1"/>
</dbReference>
<comment type="caution">
    <text evidence="2">The sequence shown here is derived from an EMBL/GenBank/DDBJ whole genome shotgun (WGS) entry which is preliminary data.</text>
</comment>
<dbReference type="InterPro" id="IPR038765">
    <property type="entry name" value="Papain-like_cys_pep_sf"/>
</dbReference>
<dbReference type="Gene3D" id="3.10.620.30">
    <property type="match status" value="1"/>
</dbReference>
<dbReference type="InterPro" id="IPR002931">
    <property type="entry name" value="Transglutaminase-like"/>
</dbReference>
<dbReference type="AlphaFoldDB" id="A0A3S4AGW2"/>
<dbReference type="OrthoDB" id="5438043at2"/>
<reference evidence="2 3" key="1">
    <citation type="submission" date="2018-12" db="EMBL/GenBank/DDBJ databases">
        <authorList>
            <person name="Li F."/>
        </authorList>
    </citation>
    <scope>NUCLEOTIDE SEQUENCE [LARGE SCALE GENOMIC DNA]</scope>
    <source>
        <strain evidence="2 3">8H24J-4-2</strain>
    </source>
</reference>
<proteinExistence type="predicted"/>
<organism evidence="2 3">
    <name type="scientific">Labedella populi</name>
    <dbReference type="NCBI Taxonomy" id="2498850"/>
    <lineage>
        <taxon>Bacteria</taxon>
        <taxon>Bacillati</taxon>
        <taxon>Actinomycetota</taxon>
        <taxon>Actinomycetes</taxon>
        <taxon>Micrococcales</taxon>
        <taxon>Microbacteriaceae</taxon>
        <taxon>Labedella</taxon>
    </lineage>
</organism>
<sequence length="264" mass="28471">MPATVSSTLEFRLAAPSDVILSIAVAAGTPIAHESLTVFGNGLQHPVHEVVDRHGSRLHRFSVPAGSYRVDYAAAVLGQRPLAPTTEMDLIEYLRPSRYAESDEVYGFAKQTFGHLSGGYLVDAISSWVADNFSYVSGSTTGTDSASTTLASRQGVCRDYAHTVVALLRARDIPARIVSVYAPGVSPMDFHAVAEAWIEGRWFVIDATRLAPRPSFVRIATGRDAADVAFLTNHFAALTLDRVVISAVADVLPFDDYRSPFSIG</sequence>
<name>A0A3S4AGW2_9MICO</name>